<dbReference type="Proteomes" id="UP000515819">
    <property type="component" value="Chromosome"/>
</dbReference>
<dbReference type="InterPro" id="IPR013324">
    <property type="entry name" value="RNA_pol_sigma_r3/r4-like"/>
</dbReference>
<protein>
    <submittedName>
        <fullName evidence="8">RNA polymerase sigma factor</fullName>
    </submittedName>
</protein>
<name>A0A7G9FKG3_9FIRM</name>
<evidence type="ECO:0000256" key="5">
    <source>
        <dbReference type="ARBA" id="ARBA00023163"/>
    </source>
</evidence>
<dbReference type="InterPro" id="IPR013325">
    <property type="entry name" value="RNA_pol_sigma_r2"/>
</dbReference>
<evidence type="ECO:0000313" key="9">
    <source>
        <dbReference type="Proteomes" id="UP000515819"/>
    </source>
</evidence>
<organism evidence="8 9">
    <name type="scientific">Wujia chipingensis</name>
    <dbReference type="NCBI Taxonomy" id="2763670"/>
    <lineage>
        <taxon>Bacteria</taxon>
        <taxon>Bacillati</taxon>
        <taxon>Bacillota</taxon>
        <taxon>Clostridia</taxon>
        <taxon>Lachnospirales</taxon>
        <taxon>Lachnospiraceae</taxon>
        <taxon>Wujia</taxon>
    </lineage>
</organism>
<dbReference type="InterPro" id="IPR039425">
    <property type="entry name" value="RNA_pol_sigma-70-like"/>
</dbReference>
<evidence type="ECO:0000313" key="8">
    <source>
        <dbReference type="EMBL" id="QNL99044.1"/>
    </source>
</evidence>
<dbReference type="GO" id="GO:0006352">
    <property type="term" value="P:DNA-templated transcription initiation"/>
    <property type="evidence" value="ECO:0007669"/>
    <property type="project" value="InterPro"/>
</dbReference>
<dbReference type="InterPro" id="IPR013249">
    <property type="entry name" value="RNA_pol_sigma70_r4_t2"/>
</dbReference>
<evidence type="ECO:0000256" key="2">
    <source>
        <dbReference type="ARBA" id="ARBA00023015"/>
    </source>
</evidence>
<dbReference type="KEGG" id="wcp:H9Q76_09880"/>
<keyword evidence="2" id="KW-0805">Transcription regulation</keyword>
<dbReference type="Pfam" id="PF04542">
    <property type="entry name" value="Sigma70_r2"/>
    <property type="match status" value="1"/>
</dbReference>
<comment type="similarity">
    <text evidence="1">Belongs to the sigma-70 factor family. ECF subfamily.</text>
</comment>
<dbReference type="PANTHER" id="PTHR43133:SF8">
    <property type="entry name" value="RNA POLYMERASE SIGMA FACTOR HI_1459-RELATED"/>
    <property type="match status" value="1"/>
</dbReference>
<dbReference type="PANTHER" id="PTHR43133">
    <property type="entry name" value="RNA POLYMERASE ECF-TYPE SIGMA FACTO"/>
    <property type="match status" value="1"/>
</dbReference>
<evidence type="ECO:0000256" key="1">
    <source>
        <dbReference type="ARBA" id="ARBA00010641"/>
    </source>
</evidence>
<reference evidence="8 9" key="1">
    <citation type="submission" date="2020-08" db="EMBL/GenBank/DDBJ databases">
        <authorList>
            <person name="Liu C."/>
            <person name="Sun Q."/>
        </authorList>
    </citation>
    <scope>NUCLEOTIDE SEQUENCE [LARGE SCALE GENOMIC DNA]</scope>
    <source>
        <strain evidence="8 9">NSJ-4</strain>
    </source>
</reference>
<dbReference type="InterPro" id="IPR014284">
    <property type="entry name" value="RNA_pol_sigma-70_dom"/>
</dbReference>
<dbReference type="GO" id="GO:0016987">
    <property type="term" value="F:sigma factor activity"/>
    <property type="evidence" value="ECO:0007669"/>
    <property type="project" value="UniProtKB-KW"/>
</dbReference>
<keyword evidence="4" id="KW-0238">DNA-binding</keyword>
<keyword evidence="5" id="KW-0804">Transcription</keyword>
<dbReference type="RefSeq" id="WP_249321032.1">
    <property type="nucleotide sequence ID" value="NZ_CP060632.1"/>
</dbReference>
<evidence type="ECO:0000256" key="3">
    <source>
        <dbReference type="ARBA" id="ARBA00023082"/>
    </source>
</evidence>
<gene>
    <name evidence="8" type="ORF">H9Q76_09880</name>
</gene>
<dbReference type="GO" id="GO:0003677">
    <property type="term" value="F:DNA binding"/>
    <property type="evidence" value="ECO:0007669"/>
    <property type="project" value="UniProtKB-KW"/>
</dbReference>
<evidence type="ECO:0000259" key="7">
    <source>
        <dbReference type="Pfam" id="PF08281"/>
    </source>
</evidence>
<sequence>MESTSDFLLVHRARAGDEEACERLVRKYYPSIYQYCLLHIYDTYEAEDLTQEVFVRAFASLERYREYGKVKNYLYTIAGNVVKNYYKKKKDIPLEELPEAESENRVDTVGIRLDIEQAVRKLPEELREVAILSFFQELKQREIAGLLQIKLSLVKYRIGRAKELLIKELEVEE</sequence>
<dbReference type="SUPFAM" id="SSF88659">
    <property type="entry name" value="Sigma3 and sigma4 domains of RNA polymerase sigma factors"/>
    <property type="match status" value="1"/>
</dbReference>
<dbReference type="Gene3D" id="1.10.1740.10">
    <property type="match status" value="1"/>
</dbReference>
<dbReference type="CDD" id="cd06171">
    <property type="entry name" value="Sigma70_r4"/>
    <property type="match status" value="1"/>
</dbReference>
<evidence type="ECO:0000256" key="4">
    <source>
        <dbReference type="ARBA" id="ARBA00023125"/>
    </source>
</evidence>
<evidence type="ECO:0000259" key="6">
    <source>
        <dbReference type="Pfam" id="PF04542"/>
    </source>
</evidence>
<keyword evidence="9" id="KW-1185">Reference proteome</keyword>
<proteinExistence type="inferred from homology"/>
<dbReference type="AlphaFoldDB" id="A0A7G9FKG3"/>
<accession>A0A7G9FKG3</accession>
<dbReference type="NCBIfam" id="TIGR02937">
    <property type="entry name" value="sigma70-ECF"/>
    <property type="match status" value="1"/>
</dbReference>
<dbReference type="Pfam" id="PF08281">
    <property type="entry name" value="Sigma70_r4_2"/>
    <property type="match status" value="1"/>
</dbReference>
<feature type="domain" description="RNA polymerase sigma factor 70 region 4 type 2" evidence="7">
    <location>
        <begin position="113"/>
        <end position="165"/>
    </location>
</feature>
<feature type="domain" description="RNA polymerase sigma-70 region 2" evidence="6">
    <location>
        <begin position="24"/>
        <end position="90"/>
    </location>
</feature>
<keyword evidence="3" id="KW-0731">Sigma factor</keyword>
<dbReference type="EMBL" id="CP060632">
    <property type="protein sequence ID" value="QNL99044.1"/>
    <property type="molecule type" value="Genomic_DNA"/>
</dbReference>
<dbReference type="Gene3D" id="1.10.10.10">
    <property type="entry name" value="Winged helix-like DNA-binding domain superfamily/Winged helix DNA-binding domain"/>
    <property type="match status" value="1"/>
</dbReference>
<dbReference type="SUPFAM" id="SSF88946">
    <property type="entry name" value="Sigma2 domain of RNA polymerase sigma factors"/>
    <property type="match status" value="1"/>
</dbReference>
<dbReference type="InterPro" id="IPR007627">
    <property type="entry name" value="RNA_pol_sigma70_r2"/>
</dbReference>
<dbReference type="InterPro" id="IPR036388">
    <property type="entry name" value="WH-like_DNA-bd_sf"/>
</dbReference>